<proteinExistence type="predicted"/>
<name>A0ABU4UBX3_9GAMM</name>
<dbReference type="Proteomes" id="UP001284537">
    <property type="component" value="Unassembled WGS sequence"/>
</dbReference>
<evidence type="ECO:0000313" key="2">
    <source>
        <dbReference type="Proteomes" id="UP001284537"/>
    </source>
</evidence>
<reference evidence="1 2" key="1">
    <citation type="submission" date="2023-11" db="EMBL/GenBank/DDBJ databases">
        <authorList>
            <person name="Ouyang M.-Y."/>
        </authorList>
    </citation>
    <scope>NUCLEOTIDE SEQUENCE [LARGE SCALE GENOMIC DNA]</scope>
    <source>
        <strain evidence="1 2">OY6</strain>
    </source>
</reference>
<keyword evidence="2" id="KW-1185">Reference proteome</keyword>
<protein>
    <submittedName>
        <fullName evidence="1">Uncharacterized protein</fullName>
    </submittedName>
</protein>
<sequence>MDRIDIMQSQNFEFLISVWPELASLAGFAEHYAYLNPQSALTKLRKIAERSVTVVC</sequence>
<comment type="caution">
    <text evidence="1">The sequence shown here is derived from an EMBL/GenBank/DDBJ whole genome shotgun (WGS) entry which is preliminary data.</text>
</comment>
<organism evidence="1 2">
    <name type="scientific">Methylomonas defluvii</name>
    <dbReference type="NCBI Taxonomy" id="3045149"/>
    <lineage>
        <taxon>Bacteria</taxon>
        <taxon>Pseudomonadati</taxon>
        <taxon>Pseudomonadota</taxon>
        <taxon>Gammaproteobacteria</taxon>
        <taxon>Methylococcales</taxon>
        <taxon>Methylococcaceae</taxon>
        <taxon>Methylomonas</taxon>
    </lineage>
</organism>
<dbReference type="EMBL" id="JAXARY010000002">
    <property type="protein sequence ID" value="MDX8126447.1"/>
    <property type="molecule type" value="Genomic_DNA"/>
</dbReference>
<evidence type="ECO:0000313" key="1">
    <source>
        <dbReference type="EMBL" id="MDX8126447.1"/>
    </source>
</evidence>
<gene>
    <name evidence="1" type="ORF">QLH52_04085</name>
</gene>
<dbReference type="RefSeq" id="WP_319960626.1">
    <property type="nucleotide sequence ID" value="NZ_JAXARY010000002.1"/>
</dbReference>
<accession>A0ABU4UBX3</accession>